<evidence type="ECO:0000313" key="11">
    <source>
        <dbReference type="EMBL" id="GER55410.1"/>
    </source>
</evidence>
<organism evidence="11 12">
    <name type="scientific">Striga asiatica</name>
    <name type="common">Asiatic witchweed</name>
    <name type="synonym">Buchnera asiatica</name>
    <dbReference type="NCBI Taxonomy" id="4170"/>
    <lineage>
        <taxon>Eukaryota</taxon>
        <taxon>Viridiplantae</taxon>
        <taxon>Streptophyta</taxon>
        <taxon>Embryophyta</taxon>
        <taxon>Tracheophyta</taxon>
        <taxon>Spermatophyta</taxon>
        <taxon>Magnoliopsida</taxon>
        <taxon>eudicotyledons</taxon>
        <taxon>Gunneridae</taxon>
        <taxon>Pentapetalae</taxon>
        <taxon>asterids</taxon>
        <taxon>lamiids</taxon>
        <taxon>Lamiales</taxon>
        <taxon>Orobanchaceae</taxon>
        <taxon>Buchnereae</taxon>
        <taxon>Striga</taxon>
    </lineage>
</organism>
<keyword evidence="4" id="KW-0653">Protein transport</keyword>
<evidence type="ECO:0000256" key="10">
    <source>
        <dbReference type="SAM" id="Phobius"/>
    </source>
</evidence>
<keyword evidence="2" id="KW-0813">Transport</keyword>
<accession>A0A5A7RDL2</accession>
<evidence type="ECO:0000256" key="7">
    <source>
        <dbReference type="ARBA" id="ARBA00023136"/>
    </source>
</evidence>
<keyword evidence="12" id="KW-1185">Reference proteome</keyword>
<keyword evidence="5 10" id="KW-1133">Transmembrane helix</keyword>
<keyword evidence="7 10" id="KW-0472">Membrane</keyword>
<evidence type="ECO:0000256" key="1">
    <source>
        <dbReference type="ARBA" id="ARBA00004581"/>
    </source>
</evidence>
<gene>
    <name evidence="11" type="ORF">STAS_33063</name>
</gene>
<comment type="subcellular location">
    <subcellularLocation>
        <location evidence="1">Plastid</location>
        <location evidence="1">Chloroplast thylakoid membrane</location>
        <topology evidence="1">Single-pass membrane protein</topology>
    </subcellularLocation>
</comment>
<keyword evidence="6" id="KW-0811">Translocation</keyword>
<evidence type="ECO:0000256" key="5">
    <source>
        <dbReference type="ARBA" id="ARBA00022989"/>
    </source>
</evidence>
<reference evidence="12" key="1">
    <citation type="journal article" date="2019" name="Curr. Biol.">
        <title>Genome Sequence of Striga asiatica Provides Insight into the Evolution of Plant Parasitism.</title>
        <authorList>
            <person name="Yoshida S."/>
            <person name="Kim S."/>
            <person name="Wafula E.K."/>
            <person name="Tanskanen J."/>
            <person name="Kim Y.M."/>
            <person name="Honaas L."/>
            <person name="Yang Z."/>
            <person name="Spallek T."/>
            <person name="Conn C.E."/>
            <person name="Ichihashi Y."/>
            <person name="Cheong K."/>
            <person name="Cui S."/>
            <person name="Der J.P."/>
            <person name="Gundlach H."/>
            <person name="Jiao Y."/>
            <person name="Hori C."/>
            <person name="Ishida J.K."/>
            <person name="Kasahara H."/>
            <person name="Kiba T."/>
            <person name="Kim M.S."/>
            <person name="Koo N."/>
            <person name="Laohavisit A."/>
            <person name="Lee Y.H."/>
            <person name="Lumba S."/>
            <person name="McCourt P."/>
            <person name="Mortimer J.C."/>
            <person name="Mutuku J.M."/>
            <person name="Nomura T."/>
            <person name="Sasaki-Sekimoto Y."/>
            <person name="Seto Y."/>
            <person name="Wang Y."/>
            <person name="Wakatake T."/>
            <person name="Sakakibara H."/>
            <person name="Demura T."/>
            <person name="Yamaguchi S."/>
            <person name="Yoneyama K."/>
            <person name="Manabe R.I."/>
            <person name="Nelson D.C."/>
            <person name="Schulman A.H."/>
            <person name="Timko M.P."/>
            <person name="dePamphilis C.W."/>
            <person name="Choi D."/>
            <person name="Shirasu K."/>
        </authorList>
    </citation>
    <scope>NUCLEOTIDE SEQUENCE [LARGE SCALE GENOMIC DNA]</scope>
    <source>
        <strain evidence="12">cv. UVA1</strain>
    </source>
</reference>
<dbReference type="GO" id="GO:0006886">
    <property type="term" value="P:intracellular protein transport"/>
    <property type="evidence" value="ECO:0007669"/>
    <property type="project" value="UniProtKB-ARBA"/>
</dbReference>
<sequence length="254" mass="28421">MAAASSSTFTTPLSINPISARKLSSLSSSNSVFFSYNITNRAGLGLAVDHNRRAKKRGFSCKCLFGLGVPELVVIAGVAALVFGPKKLPEVGRSIGKTVKSFQQSFYFLRFEDALVVRFVFLYFNNGITKKQQEIEYLTPVRRLCREMNSLTTPIRAVFSWWNMEWAANEQCSSRALESKLDWSSSLTELEPSSSGSSIYRVDPEHRFWKAAKEFETELKKDGESSEELSGERITTAVEEKQQKVQVSGVKETS</sequence>
<dbReference type="NCBIfam" id="TIGR01411">
    <property type="entry name" value="tatAE"/>
    <property type="match status" value="1"/>
</dbReference>
<dbReference type="OrthoDB" id="1923722at2759"/>
<dbReference type="PRINTS" id="PR01506">
    <property type="entry name" value="TATBPROTEIN"/>
</dbReference>
<evidence type="ECO:0000256" key="4">
    <source>
        <dbReference type="ARBA" id="ARBA00022927"/>
    </source>
</evidence>
<evidence type="ECO:0000256" key="9">
    <source>
        <dbReference type="SAM" id="MobiDB-lite"/>
    </source>
</evidence>
<evidence type="ECO:0000256" key="3">
    <source>
        <dbReference type="ARBA" id="ARBA00022692"/>
    </source>
</evidence>
<evidence type="ECO:0000256" key="2">
    <source>
        <dbReference type="ARBA" id="ARBA00022448"/>
    </source>
</evidence>
<comment type="caution">
    <text evidence="11">The sequence shown here is derived from an EMBL/GenBank/DDBJ whole genome shotgun (WGS) entry which is preliminary data.</text>
</comment>
<dbReference type="PANTHER" id="PTHR33162:SF1">
    <property type="entry name" value="SEC-INDEPENDENT PROTEIN TRANSLOCASE PROTEIN TATA, CHLOROPLASTIC"/>
    <property type="match status" value="1"/>
</dbReference>
<dbReference type="InterPro" id="IPR006312">
    <property type="entry name" value="TatA/E"/>
</dbReference>
<evidence type="ECO:0000256" key="8">
    <source>
        <dbReference type="ARBA" id="ARBA00025340"/>
    </source>
</evidence>
<dbReference type="AlphaFoldDB" id="A0A5A7RDL2"/>
<dbReference type="GO" id="GO:0009535">
    <property type="term" value="C:chloroplast thylakoid membrane"/>
    <property type="evidence" value="ECO:0007669"/>
    <property type="project" value="UniProtKB-SubCell"/>
</dbReference>
<dbReference type="Proteomes" id="UP000325081">
    <property type="component" value="Unassembled WGS sequence"/>
</dbReference>
<dbReference type="Pfam" id="PF02416">
    <property type="entry name" value="TatA_B_E"/>
    <property type="match status" value="1"/>
</dbReference>
<dbReference type="PANTHER" id="PTHR33162">
    <property type="entry name" value="SEC-INDEPENDENT PROTEIN TRANSLOCASE PROTEIN TATA, CHLOROPLASTIC"/>
    <property type="match status" value="1"/>
</dbReference>
<comment type="function">
    <text evidence="8">Part of the twin-arginine translocation (Tat) system that transports large folded proteins containing a characteristic twin-arginine motif in their signal peptide across the thylakoid membrane. Involved in delta pH-dependent protein transport required for chloroplast development, especially thylakoid membrane formation. TATC and TATB mediate precursor recognition, whereas TATA facilitates translocation.</text>
</comment>
<dbReference type="Gene3D" id="1.20.5.3310">
    <property type="match status" value="1"/>
</dbReference>
<name>A0A5A7RDL2_STRAF</name>
<dbReference type="EMBL" id="BKCP01011737">
    <property type="protein sequence ID" value="GER55410.1"/>
    <property type="molecule type" value="Genomic_DNA"/>
</dbReference>
<evidence type="ECO:0000256" key="6">
    <source>
        <dbReference type="ARBA" id="ARBA00023010"/>
    </source>
</evidence>
<feature type="transmembrane region" description="Helical" evidence="10">
    <location>
        <begin position="63"/>
        <end position="84"/>
    </location>
</feature>
<keyword evidence="3 10" id="KW-0812">Transmembrane</keyword>
<proteinExistence type="predicted"/>
<dbReference type="InterPro" id="IPR003369">
    <property type="entry name" value="TatA/B/E"/>
</dbReference>
<evidence type="ECO:0000313" key="12">
    <source>
        <dbReference type="Proteomes" id="UP000325081"/>
    </source>
</evidence>
<protein>
    <submittedName>
        <fullName evidence="11">Sec-independent protein translocase protein TatA</fullName>
    </submittedName>
</protein>
<dbReference type="GO" id="GO:0043953">
    <property type="term" value="P:protein transport by the Tat complex"/>
    <property type="evidence" value="ECO:0007669"/>
    <property type="project" value="InterPro"/>
</dbReference>
<feature type="region of interest" description="Disordered" evidence="9">
    <location>
        <begin position="220"/>
        <end position="254"/>
    </location>
</feature>